<dbReference type="PANTHER" id="PTHR34216">
    <property type="match status" value="1"/>
</dbReference>
<dbReference type="GO" id="GO:0016810">
    <property type="term" value="F:hydrolase activity, acting on carbon-nitrogen (but not peptide) bonds"/>
    <property type="evidence" value="ECO:0007669"/>
    <property type="project" value="InterPro"/>
</dbReference>
<dbReference type="CDD" id="cd10918">
    <property type="entry name" value="CE4_NodB_like_5s_6s"/>
    <property type="match status" value="1"/>
</dbReference>
<dbReference type="PROSITE" id="PS51677">
    <property type="entry name" value="NODB"/>
    <property type="match status" value="1"/>
</dbReference>
<accession>A0A644W862</accession>
<evidence type="ECO:0000259" key="3">
    <source>
        <dbReference type="PROSITE" id="PS51677"/>
    </source>
</evidence>
<dbReference type="InterPro" id="IPR011330">
    <property type="entry name" value="Glyco_hydro/deAcase_b/a-brl"/>
</dbReference>
<sequence>MKSLIFKIIRYSGLPFFFREFIQKNRVSILLFHNINKKDAEKAFDYITRKYNVISLQKYIDAVQNNTKLPKKALIITFDDGHVSNYNLLPVIKKHQIPVTIFLCASIINTKRHFWFLHEPIASMVEDLKKIPNQLRLKELEKSGFVQEKEYEIREALDKIQLDEMKKWIDFQSHTNYHPILPQCTNAEAADEIIGSKKILENELQLNIHTLSYPNGDYSERDIELAKTAGYICGITVDYGYNTLNTDLFRLKRLSVNDTGDINELAVKASGVWAFLKTRNGRKQPYGFSRVSG</sequence>
<proteinExistence type="predicted"/>
<evidence type="ECO:0000256" key="1">
    <source>
        <dbReference type="ARBA" id="ARBA00004613"/>
    </source>
</evidence>
<comment type="caution">
    <text evidence="4">The sequence shown here is derived from an EMBL/GenBank/DDBJ whole genome shotgun (WGS) entry which is preliminary data.</text>
</comment>
<dbReference type="GO" id="GO:0005975">
    <property type="term" value="P:carbohydrate metabolic process"/>
    <property type="evidence" value="ECO:0007669"/>
    <property type="project" value="InterPro"/>
</dbReference>
<reference evidence="4" key="1">
    <citation type="submission" date="2019-08" db="EMBL/GenBank/DDBJ databases">
        <authorList>
            <person name="Kucharzyk K."/>
            <person name="Murdoch R.W."/>
            <person name="Higgins S."/>
            <person name="Loffler F."/>
        </authorList>
    </citation>
    <scope>NUCLEOTIDE SEQUENCE</scope>
</reference>
<keyword evidence="2" id="KW-0732">Signal</keyword>
<dbReference type="EMBL" id="VSSQ01000627">
    <property type="protein sequence ID" value="MPL98762.1"/>
    <property type="molecule type" value="Genomic_DNA"/>
</dbReference>
<evidence type="ECO:0000313" key="4">
    <source>
        <dbReference type="EMBL" id="MPL98762.1"/>
    </source>
</evidence>
<dbReference type="SUPFAM" id="SSF88713">
    <property type="entry name" value="Glycoside hydrolase/deacetylase"/>
    <property type="match status" value="1"/>
</dbReference>
<dbReference type="InterPro" id="IPR051398">
    <property type="entry name" value="Polysacch_Deacetylase"/>
</dbReference>
<organism evidence="4">
    <name type="scientific">bioreactor metagenome</name>
    <dbReference type="NCBI Taxonomy" id="1076179"/>
    <lineage>
        <taxon>unclassified sequences</taxon>
        <taxon>metagenomes</taxon>
        <taxon>ecological metagenomes</taxon>
    </lineage>
</organism>
<protein>
    <recommendedName>
        <fullName evidence="3">NodB homology domain-containing protein</fullName>
    </recommendedName>
</protein>
<dbReference type="GO" id="GO:0005576">
    <property type="term" value="C:extracellular region"/>
    <property type="evidence" value="ECO:0007669"/>
    <property type="project" value="UniProtKB-SubCell"/>
</dbReference>
<comment type="subcellular location">
    <subcellularLocation>
        <location evidence="1">Secreted</location>
    </subcellularLocation>
</comment>
<gene>
    <name evidence="4" type="ORF">SDC9_44971</name>
</gene>
<feature type="domain" description="NodB homology" evidence="3">
    <location>
        <begin position="72"/>
        <end position="293"/>
    </location>
</feature>
<dbReference type="InterPro" id="IPR002509">
    <property type="entry name" value="NODB_dom"/>
</dbReference>
<dbReference type="PANTHER" id="PTHR34216:SF3">
    <property type="entry name" value="POLY-BETA-1,6-N-ACETYL-D-GLUCOSAMINE N-DEACETYLASE"/>
    <property type="match status" value="1"/>
</dbReference>
<evidence type="ECO:0000256" key="2">
    <source>
        <dbReference type="ARBA" id="ARBA00022729"/>
    </source>
</evidence>
<name>A0A644W862_9ZZZZ</name>
<dbReference type="AlphaFoldDB" id="A0A644W862"/>
<dbReference type="Pfam" id="PF01522">
    <property type="entry name" value="Polysacc_deac_1"/>
    <property type="match status" value="1"/>
</dbReference>
<dbReference type="Gene3D" id="3.20.20.370">
    <property type="entry name" value="Glycoside hydrolase/deacetylase"/>
    <property type="match status" value="1"/>
</dbReference>